<dbReference type="FunFam" id="4.10.1000.10:FF:000001">
    <property type="entry name" value="zinc finger CCCH domain-containing protein 15-like"/>
    <property type="match status" value="1"/>
</dbReference>
<dbReference type="SUPFAM" id="SSF90229">
    <property type="entry name" value="CCCH zinc finger"/>
    <property type="match status" value="4"/>
</dbReference>
<sequence length="415" mass="45435">MHAADESKEIDGRPSPPESSIRRPSEDCLANRLHRSTLHAMSVVDEALPDMSALNPVMPDEPPAMAMNPLDSSDPSGSGQAVEPPNRLWLRPPPRTPSHSCLRVKATLTRVQCRGASASAGAGSARRGPGSTAANGGGPKTGYKTVLCQFYLQGTCEKADQCLYAHGTSQLRNSAGLEIKDVQSSKTKTIVCAKFLQKVLKAAPNQGNAQSHAYFKTELCKMFMSGMYCSYENECQFAHGKHELRPKPKIDPKSIKPEERLKMAEKNKRSPFYKTRPCEGFRQNGKCDFDDICNFAHGEAELRPMPNMNETGFPSPAEKTRSPKPNLQDSMCKNVPHCQFGDSCKFAHSPMEMMRAQGPPGGMGGPVPPVHMGGAPRNGDFFKVSMCKNMEQGECQFGPTCRYAHHPSELRPNPK</sequence>
<dbReference type="STRING" id="6832.A0A553P410"/>
<dbReference type="InterPro" id="IPR045877">
    <property type="entry name" value="ZFP36-like"/>
</dbReference>
<feature type="compositionally biased region" description="Basic and acidic residues" evidence="6">
    <location>
        <begin position="1"/>
        <end position="12"/>
    </location>
</feature>
<evidence type="ECO:0000256" key="2">
    <source>
        <dbReference type="ARBA" id="ARBA00022737"/>
    </source>
</evidence>
<feature type="zinc finger region" description="C3H1-type" evidence="5">
    <location>
        <begin position="142"/>
        <end position="169"/>
    </location>
</feature>
<evidence type="ECO:0000313" key="9">
    <source>
        <dbReference type="Proteomes" id="UP000318571"/>
    </source>
</evidence>
<dbReference type="EMBL" id="VCGU01000008">
    <property type="protein sequence ID" value="TRY72429.1"/>
    <property type="molecule type" value="Genomic_DNA"/>
</dbReference>
<feature type="region of interest" description="Disordered" evidence="6">
    <location>
        <begin position="1"/>
        <end position="25"/>
    </location>
</feature>
<feature type="zinc finger region" description="C3H1-type" evidence="5">
    <location>
        <begin position="381"/>
        <end position="408"/>
    </location>
</feature>
<feature type="domain" description="C3H1-type" evidence="7">
    <location>
        <begin position="214"/>
        <end position="242"/>
    </location>
</feature>
<dbReference type="SMART" id="SM00356">
    <property type="entry name" value="ZnF_C3H1"/>
    <property type="match status" value="5"/>
</dbReference>
<feature type="region of interest" description="Disordered" evidence="6">
    <location>
        <begin position="116"/>
        <end position="136"/>
    </location>
</feature>
<evidence type="ECO:0000256" key="6">
    <source>
        <dbReference type="SAM" id="MobiDB-lite"/>
    </source>
</evidence>
<feature type="domain" description="C3H1-type" evidence="7">
    <location>
        <begin position="142"/>
        <end position="169"/>
    </location>
</feature>
<evidence type="ECO:0000256" key="1">
    <source>
        <dbReference type="ARBA" id="ARBA00022723"/>
    </source>
</evidence>
<dbReference type="Proteomes" id="UP000318571">
    <property type="component" value="Chromosome 7"/>
</dbReference>
<evidence type="ECO:0000256" key="3">
    <source>
        <dbReference type="ARBA" id="ARBA00022771"/>
    </source>
</evidence>
<keyword evidence="9" id="KW-1185">Reference proteome</keyword>
<organism evidence="8 9">
    <name type="scientific">Tigriopus californicus</name>
    <name type="common">Marine copepod</name>
    <dbReference type="NCBI Taxonomy" id="6832"/>
    <lineage>
        <taxon>Eukaryota</taxon>
        <taxon>Metazoa</taxon>
        <taxon>Ecdysozoa</taxon>
        <taxon>Arthropoda</taxon>
        <taxon>Crustacea</taxon>
        <taxon>Multicrustacea</taxon>
        <taxon>Hexanauplia</taxon>
        <taxon>Copepoda</taxon>
        <taxon>Harpacticoida</taxon>
        <taxon>Harpacticidae</taxon>
        <taxon>Tigriopus</taxon>
    </lineage>
</organism>
<evidence type="ECO:0000313" key="8">
    <source>
        <dbReference type="EMBL" id="TRY72429.1"/>
    </source>
</evidence>
<dbReference type="InterPro" id="IPR000571">
    <property type="entry name" value="Znf_CCCH"/>
</dbReference>
<gene>
    <name evidence="8" type="ORF">TCAL_14906</name>
</gene>
<name>A0A553P410_TIGCA</name>
<feature type="region of interest" description="Disordered" evidence="6">
    <location>
        <begin position="57"/>
        <end position="95"/>
    </location>
</feature>
<evidence type="ECO:0000256" key="5">
    <source>
        <dbReference type="PROSITE-ProRule" id="PRU00723"/>
    </source>
</evidence>
<feature type="region of interest" description="Disordered" evidence="6">
    <location>
        <begin position="304"/>
        <end position="325"/>
    </location>
</feature>
<keyword evidence="3 5" id="KW-0863">Zinc-finger</keyword>
<dbReference type="PANTHER" id="PTHR12547">
    <property type="entry name" value="CCCH ZINC FINGER/TIS11-RELATED"/>
    <property type="match status" value="1"/>
</dbReference>
<dbReference type="GO" id="GO:0003729">
    <property type="term" value="F:mRNA binding"/>
    <property type="evidence" value="ECO:0007669"/>
    <property type="project" value="InterPro"/>
</dbReference>
<dbReference type="Gene3D" id="3.30.1370.210">
    <property type="match status" value="1"/>
</dbReference>
<dbReference type="PROSITE" id="PS50103">
    <property type="entry name" value="ZF_C3H1"/>
    <property type="match status" value="5"/>
</dbReference>
<keyword evidence="1 5" id="KW-0479">Metal-binding</keyword>
<dbReference type="AlphaFoldDB" id="A0A553P410"/>
<dbReference type="GO" id="GO:0008270">
    <property type="term" value="F:zinc ion binding"/>
    <property type="evidence" value="ECO:0007669"/>
    <property type="project" value="UniProtKB-KW"/>
</dbReference>
<evidence type="ECO:0000256" key="4">
    <source>
        <dbReference type="ARBA" id="ARBA00022833"/>
    </source>
</evidence>
<proteinExistence type="predicted"/>
<feature type="zinc finger region" description="C3H1-type" evidence="5">
    <location>
        <begin position="272"/>
        <end position="300"/>
    </location>
</feature>
<feature type="domain" description="C3H1-type" evidence="7">
    <location>
        <begin position="326"/>
        <end position="351"/>
    </location>
</feature>
<keyword evidence="2" id="KW-0677">Repeat</keyword>
<accession>A0A553P410</accession>
<keyword evidence="4 5" id="KW-0862">Zinc</keyword>
<comment type="caution">
    <text evidence="8">The sequence shown here is derived from an EMBL/GenBank/DDBJ whole genome shotgun (WGS) entry which is preliminary data.</text>
</comment>
<feature type="zinc finger region" description="C3H1-type" evidence="5">
    <location>
        <begin position="214"/>
        <end position="242"/>
    </location>
</feature>
<reference evidence="8 9" key="1">
    <citation type="journal article" date="2018" name="Nat. Ecol. Evol.">
        <title>Genomic signatures of mitonuclear coevolution across populations of Tigriopus californicus.</title>
        <authorList>
            <person name="Barreto F.S."/>
            <person name="Watson E.T."/>
            <person name="Lima T.G."/>
            <person name="Willett C.S."/>
            <person name="Edmands S."/>
            <person name="Li W."/>
            <person name="Burton R.S."/>
        </authorList>
    </citation>
    <scope>NUCLEOTIDE SEQUENCE [LARGE SCALE GENOMIC DNA]</scope>
    <source>
        <strain evidence="8 9">San Diego</strain>
    </source>
</reference>
<dbReference type="Gene3D" id="4.10.1000.10">
    <property type="entry name" value="Zinc finger, CCCH-type"/>
    <property type="match status" value="3"/>
</dbReference>
<dbReference type="GO" id="GO:0010468">
    <property type="term" value="P:regulation of gene expression"/>
    <property type="evidence" value="ECO:0007669"/>
    <property type="project" value="UniProtKB-ARBA"/>
</dbReference>
<feature type="domain" description="C3H1-type" evidence="7">
    <location>
        <begin position="381"/>
        <end position="408"/>
    </location>
</feature>
<dbReference type="InterPro" id="IPR036855">
    <property type="entry name" value="Znf_CCCH_sf"/>
</dbReference>
<dbReference type="Pfam" id="PF14608">
    <property type="entry name" value="zf-CCCH_2"/>
    <property type="match status" value="1"/>
</dbReference>
<feature type="compositionally biased region" description="Low complexity" evidence="6">
    <location>
        <begin position="116"/>
        <end position="134"/>
    </location>
</feature>
<dbReference type="FunFam" id="4.10.1000.10:FF:000003">
    <property type="entry name" value="Zinc finger CCCH domain-containing protein"/>
    <property type="match status" value="1"/>
</dbReference>
<feature type="zinc finger region" description="C3H1-type" evidence="5">
    <location>
        <begin position="326"/>
        <end position="351"/>
    </location>
</feature>
<dbReference type="GO" id="GO:0051252">
    <property type="term" value="P:regulation of RNA metabolic process"/>
    <property type="evidence" value="ECO:0007669"/>
    <property type="project" value="UniProtKB-ARBA"/>
</dbReference>
<evidence type="ECO:0000259" key="7">
    <source>
        <dbReference type="PROSITE" id="PS50103"/>
    </source>
</evidence>
<feature type="compositionally biased region" description="Polar residues" evidence="6">
    <location>
        <begin position="70"/>
        <end position="79"/>
    </location>
</feature>
<feature type="domain" description="C3H1-type" evidence="7">
    <location>
        <begin position="272"/>
        <end position="300"/>
    </location>
</feature>
<dbReference type="Pfam" id="PF00642">
    <property type="entry name" value="zf-CCCH"/>
    <property type="match status" value="4"/>
</dbReference>
<protein>
    <recommendedName>
        <fullName evidence="7">C3H1-type domain-containing protein</fullName>
    </recommendedName>
</protein>